<dbReference type="Pfam" id="PF12697">
    <property type="entry name" value="Abhydrolase_6"/>
    <property type="match status" value="1"/>
</dbReference>
<dbReference type="RefSeq" id="WP_239143639.1">
    <property type="nucleotide sequence ID" value="NZ_BOMT01000052.1"/>
</dbReference>
<name>A0A1I2I8X7_9ACTN</name>
<evidence type="ECO:0000313" key="4">
    <source>
        <dbReference type="Proteomes" id="UP000199645"/>
    </source>
</evidence>
<dbReference type="Gene3D" id="3.40.50.1820">
    <property type="entry name" value="alpha/beta hydrolase"/>
    <property type="match status" value="1"/>
</dbReference>
<evidence type="ECO:0000256" key="1">
    <source>
        <dbReference type="ARBA" id="ARBA00022801"/>
    </source>
</evidence>
<dbReference type="PANTHER" id="PTHR43798:SF31">
    <property type="entry name" value="AB HYDROLASE SUPERFAMILY PROTEIN YCLE"/>
    <property type="match status" value="1"/>
</dbReference>
<dbReference type="EMBL" id="FONV01000009">
    <property type="protein sequence ID" value="SFF38128.1"/>
    <property type="molecule type" value="Genomic_DNA"/>
</dbReference>
<dbReference type="GO" id="GO:0016020">
    <property type="term" value="C:membrane"/>
    <property type="evidence" value="ECO:0007669"/>
    <property type="project" value="TreeGrafter"/>
</dbReference>
<sequence length="420" mass="45207">MIIFDRAVAWVIRGKKMTMVDDGRSANSGRRARQRAIRARMAETGETYVVAARRHDETFRPTALGVRLIEEHVEWLRPARGVTYDVLVGGPEDGVPVLLVHGDCSSAESWLPLIRRLPDSLRVVAPHLRGYGRSEAAPVDATRGLRDFADDVAALLDDRVLFPRGGPVVVAAHAMGCGVVMRMIADHPGRFTSVLLAAPMSPYGFGGTRDLDGTPTSADFAGTGGGTVHPDFVARLDAGDRTAEARTSPRSVLRSWYVADPASLGDDEELLLTAMLSAQVGDDNYPGDSGPATNWPWFGPGDRGVLNAMSPKHFDVADALAGAEPKPPIVWIRGDRDLIMSDTSLLDRAYRGSIGEMPDWPGADVAPPQPMVGQTRAVLQRYAGAGGSYREIVYGDCGHLPHIERAAAFAAELLRAATER</sequence>
<dbReference type="InterPro" id="IPR029058">
    <property type="entry name" value="AB_hydrolase_fold"/>
</dbReference>
<dbReference type="InterPro" id="IPR000073">
    <property type="entry name" value="AB_hydrolase_1"/>
</dbReference>
<evidence type="ECO:0000313" key="3">
    <source>
        <dbReference type="EMBL" id="SFF38128.1"/>
    </source>
</evidence>
<evidence type="ECO:0000259" key="2">
    <source>
        <dbReference type="Pfam" id="PF12697"/>
    </source>
</evidence>
<dbReference type="SUPFAM" id="SSF53474">
    <property type="entry name" value="alpha/beta-Hydrolases"/>
    <property type="match status" value="1"/>
</dbReference>
<proteinExistence type="predicted"/>
<organism evidence="3 4">
    <name type="scientific">Actinoplanes philippinensis</name>
    <dbReference type="NCBI Taxonomy" id="35752"/>
    <lineage>
        <taxon>Bacteria</taxon>
        <taxon>Bacillati</taxon>
        <taxon>Actinomycetota</taxon>
        <taxon>Actinomycetes</taxon>
        <taxon>Micromonosporales</taxon>
        <taxon>Micromonosporaceae</taxon>
        <taxon>Actinoplanes</taxon>
    </lineage>
</organism>
<keyword evidence="1 3" id="KW-0378">Hydrolase</keyword>
<dbReference type="STRING" id="35752.SAMN05421541_109386"/>
<protein>
    <submittedName>
        <fullName evidence="3">Alpha/beta hydrolase family protein</fullName>
    </submittedName>
</protein>
<dbReference type="Proteomes" id="UP000199645">
    <property type="component" value="Unassembled WGS sequence"/>
</dbReference>
<dbReference type="GO" id="GO:0016787">
    <property type="term" value="F:hydrolase activity"/>
    <property type="evidence" value="ECO:0007669"/>
    <property type="project" value="UniProtKB-KW"/>
</dbReference>
<accession>A0A1I2I8X7</accession>
<dbReference type="PANTHER" id="PTHR43798">
    <property type="entry name" value="MONOACYLGLYCEROL LIPASE"/>
    <property type="match status" value="1"/>
</dbReference>
<gene>
    <name evidence="3" type="ORF">SAMN05421541_109386</name>
</gene>
<reference evidence="3 4" key="1">
    <citation type="submission" date="2016-10" db="EMBL/GenBank/DDBJ databases">
        <authorList>
            <person name="de Groot N.N."/>
        </authorList>
    </citation>
    <scope>NUCLEOTIDE SEQUENCE [LARGE SCALE GENOMIC DNA]</scope>
    <source>
        <strain evidence="3 4">DSM 43019</strain>
    </source>
</reference>
<dbReference type="InterPro" id="IPR050266">
    <property type="entry name" value="AB_hydrolase_sf"/>
</dbReference>
<feature type="domain" description="AB hydrolase-1" evidence="2">
    <location>
        <begin position="97"/>
        <end position="411"/>
    </location>
</feature>
<keyword evidence="4" id="KW-1185">Reference proteome</keyword>
<dbReference type="AlphaFoldDB" id="A0A1I2I8X7"/>